<feature type="domain" description="Fungal lipase-type" evidence="2">
    <location>
        <begin position="188"/>
        <end position="285"/>
    </location>
</feature>
<keyword evidence="4" id="KW-1185">Reference proteome</keyword>
<evidence type="ECO:0000313" key="3">
    <source>
        <dbReference type="EMBL" id="GAQ81125.1"/>
    </source>
</evidence>
<protein>
    <recommendedName>
        <fullName evidence="2">Fungal lipase-type domain-containing protein</fullName>
    </recommendedName>
</protein>
<keyword evidence="1" id="KW-0472">Membrane</keyword>
<dbReference type="OrthoDB" id="1937028at2759"/>
<feature type="transmembrane region" description="Helical" evidence="1">
    <location>
        <begin position="59"/>
        <end position="82"/>
    </location>
</feature>
<dbReference type="InterPro" id="IPR029058">
    <property type="entry name" value="AB_hydrolase_fold"/>
</dbReference>
<dbReference type="Pfam" id="PF01764">
    <property type="entry name" value="Lipase_3"/>
    <property type="match status" value="1"/>
</dbReference>
<dbReference type="InterPro" id="IPR002921">
    <property type="entry name" value="Fungal_lipase-type"/>
</dbReference>
<dbReference type="Proteomes" id="UP000054558">
    <property type="component" value="Unassembled WGS sequence"/>
</dbReference>
<name>A0A1Y1HR60_KLENI</name>
<dbReference type="AlphaFoldDB" id="A0A1Y1HR60"/>
<dbReference type="Gene3D" id="3.40.50.1820">
    <property type="entry name" value="alpha/beta hydrolase"/>
    <property type="match status" value="1"/>
</dbReference>
<evidence type="ECO:0000256" key="1">
    <source>
        <dbReference type="SAM" id="Phobius"/>
    </source>
</evidence>
<proteinExistence type="predicted"/>
<dbReference type="OMA" id="KTHYLAN"/>
<reference evidence="3 4" key="1">
    <citation type="journal article" date="2014" name="Nat. Commun.">
        <title>Klebsormidium flaccidum genome reveals primary factors for plant terrestrial adaptation.</title>
        <authorList>
            <person name="Hori K."/>
            <person name="Maruyama F."/>
            <person name="Fujisawa T."/>
            <person name="Togashi T."/>
            <person name="Yamamoto N."/>
            <person name="Seo M."/>
            <person name="Sato S."/>
            <person name="Yamada T."/>
            <person name="Mori H."/>
            <person name="Tajima N."/>
            <person name="Moriyama T."/>
            <person name="Ikeuchi M."/>
            <person name="Watanabe M."/>
            <person name="Wada H."/>
            <person name="Kobayashi K."/>
            <person name="Saito M."/>
            <person name="Masuda T."/>
            <person name="Sasaki-Sekimoto Y."/>
            <person name="Mashiguchi K."/>
            <person name="Awai K."/>
            <person name="Shimojima M."/>
            <person name="Masuda S."/>
            <person name="Iwai M."/>
            <person name="Nobusawa T."/>
            <person name="Narise T."/>
            <person name="Kondo S."/>
            <person name="Saito H."/>
            <person name="Sato R."/>
            <person name="Murakawa M."/>
            <person name="Ihara Y."/>
            <person name="Oshima-Yamada Y."/>
            <person name="Ohtaka K."/>
            <person name="Satoh M."/>
            <person name="Sonobe K."/>
            <person name="Ishii M."/>
            <person name="Ohtani R."/>
            <person name="Kanamori-Sato M."/>
            <person name="Honoki R."/>
            <person name="Miyazaki D."/>
            <person name="Mochizuki H."/>
            <person name="Umetsu J."/>
            <person name="Higashi K."/>
            <person name="Shibata D."/>
            <person name="Kamiya Y."/>
            <person name="Sato N."/>
            <person name="Nakamura Y."/>
            <person name="Tabata S."/>
            <person name="Ida S."/>
            <person name="Kurokawa K."/>
            <person name="Ohta H."/>
        </authorList>
    </citation>
    <scope>NUCLEOTIDE SEQUENCE [LARGE SCALE GENOMIC DNA]</scope>
    <source>
        <strain evidence="3 4">NIES-2285</strain>
    </source>
</reference>
<organism evidence="3 4">
    <name type="scientific">Klebsormidium nitens</name>
    <name type="common">Green alga</name>
    <name type="synonym">Ulothrix nitens</name>
    <dbReference type="NCBI Taxonomy" id="105231"/>
    <lineage>
        <taxon>Eukaryota</taxon>
        <taxon>Viridiplantae</taxon>
        <taxon>Streptophyta</taxon>
        <taxon>Klebsormidiophyceae</taxon>
        <taxon>Klebsormidiales</taxon>
        <taxon>Klebsormidiaceae</taxon>
        <taxon>Klebsormidium</taxon>
    </lineage>
</organism>
<evidence type="ECO:0000313" key="4">
    <source>
        <dbReference type="Proteomes" id="UP000054558"/>
    </source>
</evidence>
<accession>A0A1Y1HR60</accession>
<dbReference type="GO" id="GO:0006629">
    <property type="term" value="P:lipid metabolic process"/>
    <property type="evidence" value="ECO:0007669"/>
    <property type="project" value="InterPro"/>
</dbReference>
<dbReference type="SUPFAM" id="SSF53474">
    <property type="entry name" value="alpha/beta-Hydrolases"/>
    <property type="match status" value="1"/>
</dbReference>
<keyword evidence="1" id="KW-0812">Transmembrane</keyword>
<gene>
    <name evidence="3" type="ORF">KFL_000710300</name>
</gene>
<keyword evidence="1" id="KW-1133">Transmembrane helix</keyword>
<evidence type="ECO:0000259" key="2">
    <source>
        <dbReference type="Pfam" id="PF01764"/>
    </source>
</evidence>
<sequence>MAEHPGLYGSPSRPYSMRASLIIPDDASDDLDPSTVRSDVFSAAWHTVQKQWRHHRHSILVGVILVVCFALVMCFFTTQGAVVAQSRAPQKTWRTISHLMIVNTTEFQAFVGPLAEMTMNAQTWPRAQPIAGWQLAGDPLGFVGSVKGGMHALTYVDVDFNNTRQVVIAFRGVNPADTLDGLADRCADFLLWYGGYENAKSSDFIDFAFECQEKFNYRTLGYYSQAIDHTRSVLAAYPGASILLTGHGMGAGLALLVSASNLSPETGPMPVIAFSAPSVGHALQARNLKMWKAESSLAYIIGDRWDREMSMTDDVMKGHVCAYETPRPDSCATCQAQQAAAAEHRHRRLLEHSKGIVTEPSVSPECKECSERTHDLSHVIALLTTQQRPYCT</sequence>
<dbReference type="EMBL" id="DF237020">
    <property type="protein sequence ID" value="GAQ81125.1"/>
    <property type="molecule type" value="Genomic_DNA"/>
</dbReference>